<feature type="transmembrane region" description="Helical" evidence="7">
    <location>
        <begin position="204"/>
        <end position="229"/>
    </location>
</feature>
<protein>
    <submittedName>
        <fullName evidence="8 9">Membrane protein YeiH</fullName>
    </submittedName>
</protein>
<dbReference type="Pfam" id="PF03601">
    <property type="entry name" value="Cons_hypoth698"/>
    <property type="match status" value="1"/>
</dbReference>
<feature type="transmembrane region" description="Helical" evidence="7">
    <location>
        <begin position="84"/>
        <end position="104"/>
    </location>
</feature>
<dbReference type="InterPro" id="IPR018383">
    <property type="entry name" value="UPF0324_pro"/>
</dbReference>
<dbReference type="KEGG" id="odi:ODI_R1816"/>
<comment type="similarity">
    <text evidence="2">Belongs to the UPF0324 family.</text>
</comment>
<dbReference type="EMBL" id="FLRC01000016">
    <property type="protein sequence ID" value="SBT25291.1"/>
    <property type="molecule type" value="Genomic_DNA"/>
</dbReference>
<sequence length="394" mass="39929">MGHIERRVCFLDVRRVLNPLASVLVVPPTSAHSSPFAAASLSRQVAGAWPGGWIGGHAPGVLLATLIALAATSLGSLPALQSRGLGALTLAILFGMAAGALLPARLDARAAPGLDLTRQKLLRLGIILYGLRLTFQDIAAVGAAGLVLDALVVASTFGLACWAGLRLFKLERGTAMLIGAGSAICGAAAVLATQPVVKGRADQVAVAIATVVAFGTLSMFLYPVAFAWLQQAWPGLVDARGYGLFVGATLHEVAQVVVAGSAAGPQAADSAVIVKMVRVMMLAPFLILLSAWLARKDAPDAGAARKVAVPWFAVAFVAMAGVNSLGVMPEPLRAAGAALGMFVLAMAMAALGACTRVGAIRRAGARPLALAAGLLVWLVAGGALMGVAVHALLG</sequence>
<evidence type="ECO:0000256" key="4">
    <source>
        <dbReference type="ARBA" id="ARBA00022692"/>
    </source>
</evidence>
<gene>
    <name evidence="8" type="ORF">ODI_01606</name>
    <name evidence="9" type="ORF">ODI_R1816</name>
</gene>
<organism evidence="8 10">
    <name type="scientific">Orrella dioscoreae</name>
    <dbReference type="NCBI Taxonomy" id="1851544"/>
    <lineage>
        <taxon>Bacteria</taxon>
        <taxon>Pseudomonadati</taxon>
        <taxon>Pseudomonadota</taxon>
        <taxon>Betaproteobacteria</taxon>
        <taxon>Burkholderiales</taxon>
        <taxon>Alcaligenaceae</taxon>
        <taxon>Orrella</taxon>
    </lineage>
</organism>
<dbReference type="AlphaFoldDB" id="A0A1C3K1C7"/>
<evidence type="ECO:0000313" key="9">
    <source>
        <dbReference type="EMBL" id="SOE49059.1"/>
    </source>
</evidence>
<evidence type="ECO:0000313" key="8">
    <source>
        <dbReference type="EMBL" id="SBT25291.1"/>
    </source>
</evidence>
<keyword evidence="3" id="KW-1003">Cell membrane</keyword>
<dbReference type="EMBL" id="LT907988">
    <property type="protein sequence ID" value="SOE49059.1"/>
    <property type="molecule type" value="Genomic_DNA"/>
</dbReference>
<feature type="transmembrane region" description="Helical" evidence="7">
    <location>
        <begin position="367"/>
        <end position="393"/>
    </location>
</feature>
<dbReference type="NCBIfam" id="TIGR00698">
    <property type="entry name" value="YeiH family putative sulfate export transporter"/>
    <property type="match status" value="1"/>
</dbReference>
<feature type="transmembrane region" description="Helical" evidence="7">
    <location>
        <begin position="307"/>
        <end position="328"/>
    </location>
</feature>
<reference evidence="9 10" key="2">
    <citation type="submission" date="2017-08" db="EMBL/GenBank/DDBJ databases">
        <authorList>
            <person name="de Groot N.N."/>
        </authorList>
    </citation>
    <scope>NUCLEOTIDE SEQUENCE [LARGE SCALE GENOMIC DNA]</scope>
    <source>
        <strain evidence="9">Orrdi1</strain>
    </source>
</reference>
<dbReference type="InterPro" id="IPR004630">
    <property type="entry name" value="UPF0324_YeiH-like"/>
</dbReference>
<feature type="transmembrane region" description="Helical" evidence="7">
    <location>
        <begin position="276"/>
        <end position="295"/>
    </location>
</feature>
<evidence type="ECO:0000256" key="5">
    <source>
        <dbReference type="ARBA" id="ARBA00022989"/>
    </source>
</evidence>
<dbReference type="PANTHER" id="PTHR30106">
    <property type="entry name" value="INNER MEMBRANE PROTEIN YEIH-RELATED"/>
    <property type="match status" value="1"/>
</dbReference>
<evidence type="ECO:0000256" key="3">
    <source>
        <dbReference type="ARBA" id="ARBA00022475"/>
    </source>
</evidence>
<keyword evidence="10" id="KW-1185">Reference proteome</keyword>
<dbReference type="GO" id="GO:0005886">
    <property type="term" value="C:plasma membrane"/>
    <property type="evidence" value="ECO:0007669"/>
    <property type="project" value="UniProtKB-SubCell"/>
</dbReference>
<feature type="transmembrane region" description="Helical" evidence="7">
    <location>
        <begin position="174"/>
        <end position="192"/>
    </location>
</feature>
<keyword evidence="6 7" id="KW-0472">Membrane</keyword>
<evidence type="ECO:0000313" key="10">
    <source>
        <dbReference type="Proteomes" id="UP000078558"/>
    </source>
</evidence>
<evidence type="ECO:0000256" key="7">
    <source>
        <dbReference type="SAM" id="Phobius"/>
    </source>
</evidence>
<accession>A0A1C3K1C7</accession>
<dbReference type="Proteomes" id="UP000078558">
    <property type="component" value="Chromosome I"/>
</dbReference>
<feature type="transmembrane region" description="Helical" evidence="7">
    <location>
        <begin position="138"/>
        <end position="162"/>
    </location>
</feature>
<keyword evidence="5 7" id="KW-1133">Transmembrane helix</keyword>
<evidence type="ECO:0000256" key="6">
    <source>
        <dbReference type="ARBA" id="ARBA00023136"/>
    </source>
</evidence>
<dbReference type="PANTHER" id="PTHR30106:SF2">
    <property type="entry name" value="UPF0324 INNER MEMBRANE PROTEIN YEIH"/>
    <property type="match status" value="1"/>
</dbReference>
<feature type="transmembrane region" description="Helical" evidence="7">
    <location>
        <begin position="57"/>
        <end position="77"/>
    </location>
</feature>
<reference evidence="8 10" key="1">
    <citation type="submission" date="2016-06" db="EMBL/GenBank/DDBJ databases">
        <authorList>
            <person name="Kjaerup R.B."/>
            <person name="Dalgaard T.S."/>
            <person name="Juul-Madsen H.R."/>
        </authorList>
    </citation>
    <scope>NUCLEOTIDE SEQUENCE [LARGE SCALE GENOMIC DNA]</scope>
    <source>
        <strain evidence="8">Orrdi1</strain>
    </source>
</reference>
<proteinExistence type="inferred from homology"/>
<name>A0A1C3K1C7_9BURK</name>
<evidence type="ECO:0000256" key="2">
    <source>
        <dbReference type="ARBA" id="ARBA00007977"/>
    </source>
</evidence>
<feature type="transmembrane region" description="Helical" evidence="7">
    <location>
        <begin position="334"/>
        <end position="355"/>
    </location>
</feature>
<evidence type="ECO:0000256" key="1">
    <source>
        <dbReference type="ARBA" id="ARBA00004651"/>
    </source>
</evidence>
<keyword evidence="4 7" id="KW-0812">Transmembrane</keyword>
<comment type="subcellular location">
    <subcellularLocation>
        <location evidence="1">Cell membrane</location>
        <topology evidence="1">Multi-pass membrane protein</topology>
    </subcellularLocation>
</comment>